<organism evidence="6 7">
    <name type="scientific">Phlebiopsis gigantea (strain 11061_1 CR5-6)</name>
    <name type="common">White-rot fungus</name>
    <name type="synonym">Peniophora gigantea</name>
    <dbReference type="NCBI Taxonomy" id="745531"/>
    <lineage>
        <taxon>Eukaryota</taxon>
        <taxon>Fungi</taxon>
        <taxon>Dikarya</taxon>
        <taxon>Basidiomycota</taxon>
        <taxon>Agaricomycotina</taxon>
        <taxon>Agaricomycetes</taxon>
        <taxon>Polyporales</taxon>
        <taxon>Phanerochaetaceae</taxon>
        <taxon>Phlebiopsis</taxon>
    </lineage>
</organism>
<evidence type="ECO:0000313" key="6">
    <source>
        <dbReference type="EMBL" id="KIP06474.1"/>
    </source>
</evidence>
<gene>
    <name evidence="6" type="ORF">PHLGIDRAFT_459549</name>
</gene>
<comment type="subunit">
    <text evidence="1">Homodimer.</text>
</comment>
<dbReference type="HOGENOM" id="CLU_139305_0_0_1"/>
<comment type="function">
    <text evidence="4">Binds and inhibits cysteine proteinases. Inhibits most strongly papain and cathepsin L, more weakly bromelain and cathepsin B while it is completely ineffective against cathepsin H.</text>
</comment>
<dbReference type="InterPro" id="IPR019508">
    <property type="entry name" value="Prot_inh_I48_clitocypin"/>
</dbReference>
<keyword evidence="2" id="KW-0646">Protease inhibitor</keyword>
<comment type="similarity">
    <text evidence="5">Belongs to the protease inhibitor I48 family.</text>
</comment>
<accession>A0A0C3NN36</accession>
<reference evidence="6 7" key="1">
    <citation type="journal article" date="2014" name="PLoS Genet.">
        <title>Analysis of the Phlebiopsis gigantea genome, transcriptome and secretome provides insight into its pioneer colonization strategies of wood.</title>
        <authorList>
            <person name="Hori C."/>
            <person name="Ishida T."/>
            <person name="Igarashi K."/>
            <person name="Samejima M."/>
            <person name="Suzuki H."/>
            <person name="Master E."/>
            <person name="Ferreira P."/>
            <person name="Ruiz-Duenas F.J."/>
            <person name="Held B."/>
            <person name="Canessa P."/>
            <person name="Larrondo L.F."/>
            <person name="Schmoll M."/>
            <person name="Druzhinina I.S."/>
            <person name="Kubicek C.P."/>
            <person name="Gaskell J.A."/>
            <person name="Kersten P."/>
            <person name="St John F."/>
            <person name="Glasner J."/>
            <person name="Sabat G."/>
            <person name="Splinter BonDurant S."/>
            <person name="Syed K."/>
            <person name="Yadav J."/>
            <person name="Mgbeahuruike A.C."/>
            <person name="Kovalchuk A."/>
            <person name="Asiegbu F.O."/>
            <person name="Lackner G."/>
            <person name="Hoffmeister D."/>
            <person name="Rencoret J."/>
            <person name="Gutierrez A."/>
            <person name="Sun H."/>
            <person name="Lindquist E."/>
            <person name="Barry K."/>
            <person name="Riley R."/>
            <person name="Grigoriev I.V."/>
            <person name="Henrissat B."/>
            <person name="Kues U."/>
            <person name="Berka R.M."/>
            <person name="Martinez A.T."/>
            <person name="Covert S.F."/>
            <person name="Blanchette R.A."/>
            <person name="Cullen D."/>
        </authorList>
    </citation>
    <scope>NUCLEOTIDE SEQUENCE [LARGE SCALE GENOMIC DNA]</scope>
    <source>
        <strain evidence="6 7">11061_1 CR5-6</strain>
    </source>
</reference>
<dbReference type="Proteomes" id="UP000053257">
    <property type="component" value="Unassembled WGS sequence"/>
</dbReference>
<dbReference type="Gene3D" id="2.80.10.50">
    <property type="match status" value="1"/>
</dbReference>
<evidence type="ECO:0000256" key="1">
    <source>
        <dbReference type="ARBA" id="ARBA00011738"/>
    </source>
</evidence>
<protein>
    <submittedName>
        <fullName evidence="6">Uncharacterized protein</fullName>
    </submittedName>
</protein>
<sequence length="160" mass="17439">MSVARYTLRASPAVGIGGMYATAEGLGEPVRTAALDPSLVDQQNWAMIPGSIPEDKYRVCLYNSENNFSSGWTPLGETIVPDQPLVLTDDYNRHIVWYLKKFDAPDGVANAYTLTAADPGIIGATFYAATNEQGLVVVKAIPVIPDIDPSIIPYWVLERH</sequence>
<evidence type="ECO:0000256" key="5">
    <source>
        <dbReference type="ARBA" id="ARBA00025775"/>
    </source>
</evidence>
<dbReference type="GO" id="GO:0004869">
    <property type="term" value="F:cysteine-type endopeptidase inhibitor activity"/>
    <property type="evidence" value="ECO:0007669"/>
    <property type="project" value="UniProtKB-KW"/>
</dbReference>
<evidence type="ECO:0000256" key="3">
    <source>
        <dbReference type="ARBA" id="ARBA00022704"/>
    </source>
</evidence>
<evidence type="ECO:0000256" key="2">
    <source>
        <dbReference type="ARBA" id="ARBA00022690"/>
    </source>
</evidence>
<proteinExistence type="inferred from homology"/>
<name>A0A0C3NN36_PHLG1</name>
<keyword evidence="7" id="KW-1185">Reference proteome</keyword>
<dbReference type="AlphaFoldDB" id="A0A0C3NN36"/>
<evidence type="ECO:0000256" key="4">
    <source>
        <dbReference type="ARBA" id="ARBA00024855"/>
    </source>
</evidence>
<evidence type="ECO:0000313" key="7">
    <source>
        <dbReference type="Proteomes" id="UP000053257"/>
    </source>
</evidence>
<keyword evidence="3" id="KW-0789">Thiol protease inhibitor</keyword>
<dbReference type="Pfam" id="PF10467">
    <property type="entry name" value="Inhibitor_I48"/>
    <property type="match status" value="1"/>
</dbReference>
<dbReference type="EMBL" id="KN840517">
    <property type="protein sequence ID" value="KIP06474.1"/>
    <property type="molecule type" value="Genomic_DNA"/>
</dbReference>